<protein>
    <submittedName>
        <fullName evidence="2">Uncharacterized protein</fullName>
    </submittedName>
</protein>
<name>A0A1H7HP70_OLID1</name>
<evidence type="ECO:0000313" key="2">
    <source>
        <dbReference type="EMBL" id="SEK51968.1"/>
    </source>
</evidence>
<organism evidence="2 3">
    <name type="scientific">Olivibacter domesticus</name>
    <name type="common">Pseudosphingobacterium domesticum</name>
    <dbReference type="NCBI Taxonomy" id="407022"/>
    <lineage>
        <taxon>Bacteria</taxon>
        <taxon>Pseudomonadati</taxon>
        <taxon>Bacteroidota</taxon>
        <taxon>Sphingobacteriia</taxon>
        <taxon>Sphingobacteriales</taxon>
        <taxon>Sphingobacteriaceae</taxon>
        <taxon>Olivibacter</taxon>
    </lineage>
</organism>
<feature type="transmembrane region" description="Helical" evidence="1">
    <location>
        <begin position="9"/>
        <end position="27"/>
    </location>
</feature>
<dbReference type="EMBL" id="FOAF01000001">
    <property type="protein sequence ID" value="SEK51968.1"/>
    <property type="molecule type" value="Genomic_DNA"/>
</dbReference>
<evidence type="ECO:0000256" key="1">
    <source>
        <dbReference type="SAM" id="Phobius"/>
    </source>
</evidence>
<keyword evidence="1" id="KW-0472">Membrane</keyword>
<evidence type="ECO:0000313" key="3">
    <source>
        <dbReference type="Proteomes" id="UP000199421"/>
    </source>
</evidence>
<gene>
    <name evidence="2" type="ORF">SAMN05661044_00437</name>
</gene>
<proteinExistence type="predicted"/>
<dbReference type="STRING" id="407022.SAMN05661044_00437"/>
<dbReference type="AlphaFoldDB" id="A0A1H7HP70"/>
<keyword evidence="1" id="KW-1133">Transmembrane helix</keyword>
<sequence>MNERSKKIFLYVCIVVPFLGYCIFYYSNMIKNAPFRFADFESIEFNYGATANMNNKFDSKTSKYQYVNKRDSLIQTSLKLRKDDLLYLHRKATEYGFWNFPDEMISTGVVDTAKNNVRFFLKFNYKEKSKQMLFDTDFKGDPKLYDAAKTMVAEVQRVLNDAEDRH</sequence>
<keyword evidence="3" id="KW-1185">Reference proteome</keyword>
<accession>A0A1H7HP70</accession>
<reference evidence="3" key="1">
    <citation type="submission" date="2016-10" db="EMBL/GenBank/DDBJ databases">
        <authorList>
            <person name="Varghese N."/>
            <person name="Submissions S."/>
        </authorList>
    </citation>
    <scope>NUCLEOTIDE SEQUENCE [LARGE SCALE GENOMIC DNA]</scope>
    <source>
        <strain evidence="3">DSM 18733</strain>
    </source>
</reference>
<dbReference type="Proteomes" id="UP000199421">
    <property type="component" value="Unassembled WGS sequence"/>
</dbReference>
<keyword evidence="1" id="KW-0812">Transmembrane</keyword>